<comment type="subcellular location">
    <subcellularLocation>
        <location evidence="1">Membrane</location>
    </subcellularLocation>
</comment>
<reference evidence="7 8" key="1">
    <citation type="journal article" date="2015" name="Fungal Genet. Biol.">
        <title>Evolution of novel wood decay mechanisms in Agaricales revealed by the genome sequences of Fistulina hepatica and Cylindrobasidium torrendii.</title>
        <authorList>
            <person name="Floudas D."/>
            <person name="Held B.W."/>
            <person name="Riley R."/>
            <person name="Nagy L.G."/>
            <person name="Koehler G."/>
            <person name="Ransdell A.S."/>
            <person name="Younus H."/>
            <person name="Chow J."/>
            <person name="Chiniquy J."/>
            <person name="Lipzen A."/>
            <person name="Tritt A."/>
            <person name="Sun H."/>
            <person name="Haridas S."/>
            <person name="LaButti K."/>
            <person name="Ohm R.A."/>
            <person name="Kues U."/>
            <person name="Blanchette R.A."/>
            <person name="Grigoriev I.V."/>
            <person name="Minto R.E."/>
            <person name="Hibbett D.S."/>
        </authorList>
    </citation>
    <scope>NUCLEOTIDE SEQUENCE [LARGE SCALE GENOMIC DNA]</scope>
    <source>
        <strain evidence="7 8">FP15055 ss-10</strain>
    </source>
</reference>
<evidence type="ECO:0000313" key="7">
    <source>
        <dbReference type="EMBL" id="KIY72905.1"/>
    </source>
</evidence>
<dbReference type="EMBL" id="KN880439">
    <property type="protein sequence ID" value="KIY72905.1"/>
    <property type="molecule type" value="Genomic_DNA"/>
</dbReference>
<dbReference type="AlphaFoldDB" id="A0A0D7BRN9"/>
<dbReference type="Pfam" id="PF04116">
    <property type="entry name" value="FA_hydroxylase"/>
    <property type="match status" value="1"/>
</dbReference>
<evidence type="ECO:0000256" key="1">
    <source>
        <dbReference type="ARBA" id="ARBA00004370"/>
    </source>
</evidence>
<keyword evidence="4 5" id="KW-0472">Membrane</keyword>
<protein>
    <submittedName>
        <fullName evidence="7">Sphingosine hydroxylase</fullName>
    </submittedName>
</protein>
<dbReference type="GO" id="GO:0016020">
    <property type="term" value="C:membrane"/>
    <property type="evidence" value="ECO:0007669"/>
    <property type="project" value="UniProtKB-SubCell"/>
</dbReference>
<feature type="transmembrane region" description="Helical" evidence="5">
    <location>
        <begin position="89"/>
        <end position="108"/>
    </location>
</feature>
<dbReference type="InterPro" id="IPR006694">
    <property type="entry name" value="Fatty_acid_hydroxylase"/>
</dbReference>
<keyword evidence="3 5" id="KW-1133">Transmembrane helix</keyword>
<evidence type="ECO:0000256" key="3">
    <source>
        <dbReference type="ARBA" id="ARBA00022989"/>
    </source>
</evidence>
<keyword evidence="2 5" id="KW-0812">Transmembrane</keyword>
<keyword evidence="8" id="KW-1185">Reference proteome</keyword>
<dbReference type="InterPro" id="IPR050307">
    <property type="entry name" value="Sterol_Desaturase_Related"/>
</dbReference>
<dbReference type="Proteomes" id="UP000054007">
    <property type="component" value="Unassembled WGS sequence"/>
</dbReference>
<sequence length="314" mass="36256">MISDAFHAGNATIAPYDCGDTPFYYTCRQRLIEDIPDIYVALAAPVLAYWGLSLVFHYMDTRDWKWLEKHRIHESAEVKSKNLVTRSQVVIAVVFQHLVQTLLGLVVLDDETAFAPTHQASVNHIASVLAPAVRGLPLESRVHDLAYFVYWWALPSLQLFGAMVVIDTWQYFLHRWMHTNKWLYRHFHSWHHRLYVPYAFGALYNHPVEGLLLDTLGSFAAEIATFMTVRQQIVLYTVATFKTVDDHCGYRLPWDPLQMITANNADYHDIHHQTAGIKANFAQPFFIHWDTVLGTRMTRSELNAKRSRKTAKAE</sequence>
<evidence type="ECO:0000256" key="2">
    <source>
        <dbReference type="ARBA" id="ARBA00022692"/>
    </source>
</evidence>
<dbReference type="GO" id="GO:0016491">
    <property type="term" value="F:oxidoreductase activity"/>
    <property type="evidence" value="ECO:0007669"/>
    <property type="project" value="InterPro"/>
</dbReference>
<organism evidence="7 8">
    <name type="scientific">Cylindrobasidium torrendii FP15055 ss-10</name>
    <dbReference type="NCBI Taxonomy" id="1314674"/>
    <lineage>
        <taxon>Eukaryota</taxon>
        <taxon>Fungi</taxon>
        <taxon>Dikarya</taxon>
        <taxon>Basidiomycota</taxon>
        <taxon>Agaricomycotina</taxon>
        <taxon>Agaricomycetes</taxon>
        <taxon>Agaricomycetidae</taxon>
        <taxon>Agaricales</taxon>
        <taxon>Marasmiineae</taxon>
        <taxon>Physalacriaceae</taxon>
        <taxon>Cylindrobasidium</taxon>
    </lineage>
</organism>
<dbReference type="PANTHER" id="PTHR11863">
    <property type="entry name" value="STEROL DESATURASE"/>
    <property type="match status" value="1"/>
</dbReference>
<dbReference type="GO" id="GO:0005506">
    <property type="term" value="F:iron ion binding"/>
    <property type="evidence" value="ECO:0007669"/>
    <property type="project" value="InterPro"/>
</dbReference>
<dbReference type="OrthoDB" id="408954at2759"/>
<feature type="transmembrane region" description="Helical" evidence="5">
    <location>
        <begin position="149"/>
        <end position="173"/>
    </location>
</feature>
<gene>
    <name evidence="7" type="ORF">CYLTODRAFT_387724</name>
</gene>
<name>A0A0D7BRN9_9AGAR</name>
<feature type="transmembrane region" description="Helical" evidence="5">
    <location>
        <begin position="38"/>
        <end position="59"/>
    </location>
</feature>
<accession>A0A0D7BRN9</accession>
<dbReference type="STRING" id="1314674.A0A0D7BRN9"/>
<evidence type="ECO:0000256" key="5">
    <source>
        <dbReference type="SAM" id="Phobius"/>
    </source>
</evidence>
<feature type="domain" description="Fatty acid hydroxylase" evidence="6">
    <location>
        <begin position="161"/>
        <end position="295"/>
    </location>
</feature>
<evidence type="ECO:0000313" key="8">
    <source>
        <dbReference type="Proteomes" id="UP000054007"/>
    </source>
</evidence>
<evidence type="ECO:0000256" key="4">
    <source>
        <dbReference type="ARBA" id="ARBA00023136"/>
    </source>
</evidence>
<proteinExistence type="predicted"/>
<dbReference type="GO" id="GO:0008610">
    <property type="term" value="P:lipid biosynthetic process"/>
    <property type="evidence" value="ECO:0007669"/>
    <property type="project" value="InterPro"/>
</dbReference>
<evidence type="ECO:0000259" key="6">
    <source>
        <dbReference type="Pfam" id="PF04116"/>
    </source>
</evidence>